<dbReference type="Proteomes" id="UP000589626">
    <property type="component" value="Unassembled WGS sequence"/>
</dbReference>
<dbReference type="EMBL" id="JACHWR010000001">
    <property type="protein sequence ID" value="MBB3040973.1"/>
    <property type="molecule type" value="Genomic_DNA"/>
</dbReference>
<protein>
    <submittedName>
        <fullName evidence="2">Uncharacterized protein</fullName>
    </submittedName>
</protein>
<dbReference type="RefSeq" id="WP_183590936.1">
    <property type="nucleotide sequence ID" value="NZ_JACHWR010000001.1"/>
</dbReference>
<sequence>MGTIKRTTRKFKMTPVDSIPEAANGGSRGPAAHWVKIAEQCKANPGVPYIVRFDDMSPKGHQSAASGINAASRNSQSKTGKNRAFAEPGYTAAYRDGVLYVRYDAPAKVTQIQRRGRRGAA</sequence>
<accession>A0A7W4VSK4</accession>
<feature type="region of interest" description="Disordered" evidence="1">
    <location>
        <begin position="58"/>
        <end position="86"/>
    </location>
</feature>
<dbReference type="AlphaFoldDB" id="A0A7W4VSK4"/>
<keyword evidence="3" id="KW-1185">Reference proteome</keyword>
<comment type="caution">
    <text evidence="2">The sequence shown here is derived from an EMBL/GenBank/DDBJ whole genome shotgun (WGS) entry which is preliminary data.</text>
</comment>
<feature type="compositionally biased region" description="Polar residues" evidence="1">
    <location>
        <begin position="63"/>
        <end position="79"/>
    </location>
</feature>
<feature type="compositionally biased region" description="Basic residues" evidence="1">
    <location>
        <begin position="1"/>
        <end position="12"/>
    </location>
</feature>
<reference evidence="2 3" key="1">
    <citation type="submission" date="2020-08" db="EMBL/GenBank/DDBJ databases">
        <title>Sequencing the genomes of 1000 actinobacteria strains.</title>
        <authorList>
            <person name="Klenk H.-P."/>
        </authorList>
    </citation>
    <scope>NUCLEOTIDE SEQUENCE [LARGE SCALE GENOMIC DNA]</scope>
    <source>
        <strain evidence="2 3">DSM 105498</strain>
    </source>
</reference>
<name>A0A7W4VSK4_9ACTN</name>
<gene>
    <name evidence="2" type="ORF">FHU40_000774</name>
</gene>
<evidence type="ECO:0000313" key="2">
    <source>
        <dbReference type="EMBL" id="MBB3040973.1"/>
    </source>
</evidence>
<evidence type="ECO:0000313" key="3">
    <source>
        <dbReference type="Proteomes" id="UP000589626"/>
    </source>
</evidence>
<feature type="region of interest" description="Disordered" evidence="1">
    <location>
        <begin position="1"/>
        <end position="29"/>
    </location>
</feature>
<evidence type="ECO:0000256" key="1">
    <source>
        <dbReference type="SAM" id="MobiDB-lite"/>
    </source>
</evidence>
<organism evidence="2 3">
    <name type="scientific">Nocardioides soli</name>
    <dbReference type="NCBI Taxonomy" id="1036020"/>
    <lineage>
        <taxon>Bacteria</taxon>
        <taxon>Bacillati</taxon>
        <taxon>Actinomycetota</taxon>
        <taxon>Actinomycetes</taxon>
        <taxon>Propionibacteriales</taxon>
        <taxon>Nocardioidaceae</taxon>
        <taxon>Nocardioides</taxon>
    </lineage>
</organism>
<proteinExistence type="predicted"/>